<dbReference type="EMBL" id="FWXR01000008">
    <property type="protein sequence ID" value="SMC80180.1"/>
    <property type="molecule type" value="Genomic_DNA"/>
</dbReference>
<sequence>MPDLSVFKNVESQAAADAYVEEIKASSACSCWLKAALEEALKRDPVDAANDAEALSMILQVRAAANLHEMTRKA</sequence>
<protein>
    <submittedName>
        <fullName evidence="1">Uncharacterized protein</fullName>
    </submittedName>
</protein>
<dbReference type="AlphaFoldDB" id="A0A1W2C4V1"/>
<organism evidence="1 2">
    <name type="scientific">Fulvimarina manganoxydans</name>
    <dbReference type="NCBI Taxonomy" id="937218"/>
    <lineage>
        <taxon>Bacteria</taxon>
        <taxon>Pseudomonadati</taxon>
        <taxon>Pseudomonadota</taxon>
        <taxon>Alphaproteobacteria</taxon>
        <taxon>Hyphomicrobiales</taxon>
        <taxon>Aurantimonadaceae</taxon>
        <taxon>Fulvimarina</taxon>
    </lineage>
</organism>
<reference evidence="1 2" key="1">
    <citation type="submission" date="2017-04" db="EMBL/GenBank/DDBJ databases">
        <authorList>
            <person name="Afonso C.L."/>
            <person name="Miller P.J."/>
            <person name="Scott M.A."/>
            <person name="Spackman E."/>
            <person name="Goraichik I."/>
            <person name="Dimitrov K.M."/>
            <person name="Suarez D.L."/>
            <person name="Swayne D.E."/>
        </authorList>
    </citation>
    <scope>NUCLEOTIDE SEQUENCE [LARGE SCALE GENOMIC DNA]</scope>
    <source>
        <strain evidence="1 2">CGMCC 1.10972</strain>
    </source>
</reference>
<proteinExistence type="predicted"/>
<dbReference type="Proteomes" id="UP000192656">
    <property type="component" value="Unassembled WGS sequence"/>
</dbReference>
<evidence type="ECO:0000313" key="1">
    <source>
        <dbReference type="EMBL" id="SMC80180.1"/>
    </source>
</evidence>
<name>A0A1W2C4V1_9HYPH</name>
<gene>
    <name evidence="1" type="ORF">SAMN06297251_108166</name>
</gene>
<keyword evidence="2" id="KW-1185">Reference proteome</keyword>
<evidence type="ECO:0000313" key="2">
    <source>
        <dbReference type="Proteomes" id="UP000192656"/>
    </source>
</evidence>
<accession>A0A1W2C4V1</accession>